<dbReference type="RefSeq" id="WP_267536208.1">
    <property type="nucleotide sequence ID" value="NZ_JAPNKA010000001.1"/>
</dbReference>
<reference evidence="3 4" key="1">
    <citation type="submission" date="2022-11" db="EMBL/GenBank/DDBJ databases">
        <title>Minimal conservation of predation-associated metabolite biosynthetic gene clusters underscores biosynthetic potential of Myxococcota including descriptions for ten novel species: Archangium lansinium sp. nov., Myxococcus landrumus sp. nov., Nannocystis bai.</title>
        <authorList>
            <person name="Ahearne A."/>
            <person name="Stevens C."/>
            <person name="Phillips K."/>
        </authorList>
    </citation>
    <scope>NUCLEOTIDE SEQUENCE [LARGE SCALE GENOMIC DNA]</scope>
    <source>
        <strain evidence="3 4">MIWBW</strain>
    </source>
</reference>
<gene>
    <name evidence="3" type="ORF">OV287_23160</name>
</gene>
<name>A0ABT4A7Y8_9BACT</name>
<feature type="chain" id="PRO_5046821882" description="Lipoprotein" evidence="2">
    <location>
        <begin position="23"/>
        <end position="391"/>
    </location>
</feature>
<evidence type="ECO:0008006" key="5">
    <source>
        <dbReference type="Google" id="ProtNLM"/>
    </source>
</evidence>
<evidence type="ECO:0000256" key="1">
    <source>
        <dbReference type="SAM" id="MobiDB-lite"/>
    </source>
</evidence>
<evidence type="ECO:0000313" key="4">
    <source>
        <dbReference type="Proteomes" id="UP001207654"/>
    </source>
</evidence>
<sequence length="391" mass="42319">MRRWTLGGVCVGLLVASGSALAAPADVFDRERLAKYARDNPGKIFDDPRISCYLRELLSKDEYDSLKEKMSSISAEGPDAKGAFTFEGNVRGLPDRGIVMLEPGGHLWVALTGGDEAEYFTNEPGSLQKPPPAIEAWRVRFEDMPLTSVSAKRKTRPEEIAQRCSAQKLAAEIERFDQLESGNVCKEGLRFHPFLAAAVKGGAPEGRAYFFSDPVPCPASGECKSRKKAYLVENDGVELSEDDLKKNGFVCAQYRSAKGKKTVGWLPESALERKPLELPVGGASLGKKPEEWVGTWDQANPSSSSSVTIRAKGPQSIQVNGEATSGANTGDFESTITVSGPTVEYVENPGAKEDDRGCVVRMRLLNNALYVNSEGICGGMGVGFSGLHYRK</sequence>
<feature type="compositionally biased region" description="Polar residues" evidence="1">
    <location>
        <begin position="298"/>
        <end position="308"/>
    </location>
</feature>
<comment type="caution">
    <text evidence="3">The sequence shown here is derived from an EMBL/GenBank/DDBJ whole genome shotgun (WGS) entry which is preliminary data.</text>
</comment>
<dbReference type="Proteomes" id="UP001207654">
    <property type="component" value="Unassembled WGS sequence"/>
</dbReference>
<proteinExistence type="predicted"/>
<evidence type="ECO:0000256" key="2">
    <source>
        <dbReference type="SAM" id="SignalP"/>
    </source>
</evidence>
<organism evidence="3 4">
    <name type="scientific">Archangium lansingense</name>
    <dbReference type="NCBI Taxonomy" id="2995310"/>
    <lineage>
        <taxon>Bacteria</taxon>
        <taxon>Pseudomonadati</taxon>
        <taxon>Myxococcota</taxon>
        <taxon>Myxococcia</taxon>
        <taxon>Myxococcales</taxon>
        <taxon>Cystobacterineae</taxon>
        <taxon>Archangiaceae</taxon>
        <taxon>Archangium</taxon>
    </lineage>
</organism>
<dbReference type="EMBL" id="JAPNKA010000001">
    <property type="protein sequence ID" value="MCY1077374.1"/>
    <property type="molecule type" value="Genomic_DNA"/>
</dbReference>
<feature type="signal peptide" evidence="2">
    <location>
        <begin position="1"/>
        <end position="22"/>
    </location>
</feature>
<feature type="region of interest" description="Disordered" evidence="1">
    <location>
        <begin position="298"/>
        <end position="333"/>
    </location>
</feature>
<accession>A0ABT4A7Y8</accession>
<feature type="compositionally biased region" description="Polar residues" evidence="1">
    <location>
        <begin position="315"/>
        <end position="333"/>
    </location>
</feature>
<keyword evidence="2" id="KW-0732">Signal</keyword>
<protein>
    <recommendedName>
        <fullName evidence="5">Lipoprotein</fullName>
    </recommendedName>
</protein>
<evidence type="ECO:0000313" key="3">
    <source>
        <dbReference type="EMBL" id="MCY1077374.1"/>
    </source>
</evidence>
<keyword evidence="4" id="KW-1185">Reference proteome</keyword>